<name>A0A1N6KYH5_9BURK</name>
<organism evidence="2 3">
    <name type="scientific">Paraburkholderia phenazinium</name>
    <dbReference type="NCBI Taxonomy" id="60549"/>
    <lineage>
        <taxon>Bacteria</taxon>
        <taxon>Pseudomonadati</taxon>
        <taxon>Pseudomonadota</taxon>
        <taxon>Betaproteobacteria</taxon>
        <taxon>Burkholderiales</taxon>
        <taxon>Burkholderiaceae</taxon>
        <taxon>Paraburkholderia</taxon>
    </lineage>
</organism>
<dbReference type="Pfam" id="PF10387">
    <property type="entry name" value="DUF2442"/>
    <property type="match status" value="1"/>
</dbReference>
<evidence type="ECO:0000313" key="3">
    <source>
        <dbReference type="Proteomes" id="UP000185151"/>
    </source>
</evidence>
<dbReference type="AlphaFoldDB" id="A0A1N6KYH5"/>
<dbReference type="InterPro" id="IPR036782">
    <property type="entry name" value="NE0471-like_N"/>
</dbReference>
<dbReference type="InterPro" id="IPR024467">
    <property type="entry name" value="Xre/MbcA/ParS-like_toxin-bd"/>
</dbReference>
<dbReference type="Proteomes" id="UP000185151">
    <property type="component" value="Unassembled WGS sequence"/>
</dbReference>
<sequence>MIAWRVVKLRVLPGHRLEVEFADGLRGVVDMSRDDFSGLFQPLADEAYFQLASIKEGVVAWPNGVDVASDAMYAEISGEPLMPHSTTTDAVCNVDATGEGTDINSIARIIALANATFSNQQKAMRWLRAKQIRFGGRSPIEVASTEQGARQVEQALGQLDEGYF</sequence>
<accession>A0A1N6KYH5</accession>
<feature type="domain" description="Antitoxin Xre/MbcA/ParS-like toxin-binding" evidence="1">
    <location>
        <begin position="113"/>
        <end position="162"/>
    </location>
</feature>
<dbReference type="SUPFAM" id="SSF143880">
    <property type="entry name" value="NE0471 N-terminal domain-like"/>
    <property type="match status" value="1"/>
</dbReference>
<dbReference type="InterPro" id="IPR018841">
    <property type="entry name" value="DUF2442"/>
</dbReference>
<dbReference type="Pfam" id="PF09722">
    <property type="entry name" value="Xre_MbcA_ParS_C"/>
    <property type="match status" value="1"/>
</dbReference>
<evidence type="ECO:0000259" key="1">
    <source>
        <dbReference type="Pfam" id="PF09722"/>
    </source>
</evidence>
<keyword evidence="3" id="KW-1185">Reference proteome</keyword>
<protein>
    <recommendedName>
        <fullName evidence="1">Antitoxin Xre/MbcA/ParS-like toxin-binding domain-containing protein</fullName>
    </recommendedName>
</protein>
<gene>
    <name evidence="2" type="ORF">SAMN05444165_5281</name>
</gene>
<proteinExistence type="predicted"/>
<dbReference type="EMBL" id="FSRU01000002">
    <property type="protein sequence ID" value="SIO61592.1"/>
    <property type="molecule type" value="Genomic_DNA"/>
</dbReference>
<dbReference type="Gene3D" id="3.30.2020.10">
    <property type="entry name" value="NE0471-like N-terminal domain"/>
    <property type="match status" value="1"/>
</dbReference>
<dbReference type="RefSeq" id="WP_074300287.1">
    <property type="nucleotide sequence ID" value="NZ_FSRU01000002.1"/>
</dbReference>
<evidence type="ECO:0000313" key="2">
    <source>
        <dbReference type="EMBL" id="SIO61592.1"/>
    </source>
</evidence>
<reference evidence="2 3" key="1">
    <citation type="submission" date="2016-11" db="EMBL/GenBank/DDBJ databases">
        <authorList>
            <person name="Jaros S."/>
            <person name="Januszkiewicz K."/>
            <person name="Wedrychowicz H."/>
        </authorList>
    </citation>
    <scope>NUCLEOTIDE SEQUENCE [LARGE SCALE GENOMIC DNA]</scope>
    <source>
        <strain evidence="2 3">GAS95</strain>
    </source>
</reference>